<gene>
    <name evidence="1" type="primary">BBOV_IV003780</name>
</gene>
<sequence>MEILPNIPGIEQHVFGDIYFGYFVPTVLRGRSDAFQRDINAILSEWVLLSLNGGFDKFIERDSDFGLKLFGTIFRELCFSKILTTHPLESISTVWEVFWGVLADCFNSTIREDEDQVWLLRRSGCIYIMFYLYHCQSNSNILPIPLAVETITNCVDTCFVISRKFSISTVLEVFIFLLRRHCIRVCLIDGLQYIPQDRTGRPMGSAINEDYN</sequence>
<proteinExistence type="evidence at transcript level"/>
<reference evidence="1" key="1">
    <citation type="journal article" date="2014" name="BMC Genomics">
        <title>The Babesia bovis gene and promoter model: an update from full-length EST analysis.</title>
        <authorList>
            <person name="Yamagishi J."/>
            <person name="Wakaguri H."/>
            <person name="Yokoyama N."/>
            <person name="Yamashita R."/>
            <person name="Suzuki Y."/>
            <person name="Xuan X."/>
            <person name="Igarashi I."/>
        </authorList>
    </citation>
    <scope>NUCLEOTIDE SEQUENCE</scope>
    <source>
        <strain evidence="1">Texas</strain>
    </source>
</reference>
<accession>S6C7P9</accession>
<name>S6C7P9_BABBO</name>
<dbReference type="VEuPathDB" id="PiroplasmaDB:BBOV_IV003830"/>
<dbReference type="AlphaFoldDB" id="S6C7P9"/>
<protein>
    <submittedName>
        <fullName evidence="1">Uncharacterized protein</fullName>
    </submittedName>
</protein>
<dbReference type="EMBL" id="AK440591">
    <property type="protein sequence ID" value="BAN64385.1"/>
    <property type="molecule type" value="mRNA"/>
</dbReference>
<dbReference type="InterPro" id="IPR019188">
    <property type="entry name" value="SNAPC1"/>
</dbReference>
<evidence type="ECO:0000313" key="1">
    <source>
        <dbReference type="EMBL" id="BAN64385.1"/>
    </source>
</evidence>
<dbReference type="Pfam" id="PF09808">
    <property type="entry name" value="SNAPC1"/>
    <property type="match status" value="1"/>
</dbReference>
<organism evidence="1">
    <name type="scientific">Babesia bovis</name>
    <dbReference type="NCBI Taxonomy" id="5865"/>
    <lineage>
        <taxon>Eukaryota</taxon>
        <taxon>Sar</taxon>
        <taxon>Alveolata</taxon>
        <taxon>Apicomplexa</taxon>
        <taxon>Aconoidasida</taxon>
        <taxon>Piroplasmida</taxon>
        <taxon>Babesiidae</taxon>
        <taxon>Babesia</taxon>
    </lineage>
</organism>